<keyword evidence="2" id="KW-1185">Reference proteome</keyword>
<dbReference type="RefSeq" id="WP_190014786.1">
    <property type="nucleotide sequence ID" value="NZ_FQZV01000103.1"/>
</dbReference>
<proteinExistence type="predicted"/>
<gene>
    <name evidence="1" type="ORF">SAMN02745975_03901</name>
</gene>
<sequence length="54" mass="6648">MKKEHVQEKKEISYKKDLGKKEYKTMSNHFDAYTKAYTIMDQNRQERINSYKKD</sequence>
<name>A0A1M6QQ69_9FIRM</name>
<evidence type="ECO:0000313" key="2">
    <source>
        <dbReference type="Proteomes" id="UP000184536"/>
    </source>
</evidence>
<dbReference type="AlphaFoldDB" id="A0A1M6QQ69"/>
<reference evidence="2" key="1">
    <citation type="submission" date="2016-11" db="EMBL/GenBank/DDBJ databases">
        <authorList>
            <person name="Varghese N."/>
            <person name="Submissions S."/>
        </authorList>
    </citation>
    <scope>NUCLEOTIDE SEQUENCE [LARGE SCALE GENOMIC DNA]</scope>
    <source>
        <strain evidence="2">DSM 17957</strain>
    </source>
</reference>
<accession>A0A1M6QQ69</accession>
<dbReference type="EMBL" id="FQZV01000103">
    <property type="protein sequence ID" value="SHK22429.1"/>
    <property type="molecule type" value="Genomic_DNA"/>
</dbReference>
<evidence type="ECO:0000313" key="1">
    <source>
        <dbReference type="EMBL" id="SHK22429.1"/>
    </source>
</evidence>
<organism evidence="1 2">
    <name type="scientific">Geosporobacter subterraneus DSM 17957</name>
    <dbReference type="NCBI Taxonomy" id="1121919"/>
    <lineage>
        <taxon>Bacteria</taxon>
        <taxon>Bacillati</taxon>
        <taxon>Bacillota</taxon>
        <taxon>Clostridia</taxon>
        <taxon>Peptostreptococcales</taxon>
        <taxon>Thermotaleaceae</taxon>
        <taxon>Geosporobacter</taxon>
    </lineage>
</organism>
<dbReference type="Proteomes" id="UP000184536">
    <property type="component" value="Unassembled WGS sequence"/>
</dbReference>
<protein>
    <submittedName>
        <fullName evidence="1">Uncharacterized protein</fullName>
    </submittedName>
</protein>